<evidence type="ECO:0000256" key="1">
    <source>
        <dbReference type="SAM" id="MobiDB-lite"/>
    </source>
</evidence>
<accession>A0A918HGR8</accession>
<gene>
    <name evidence="2" type="ORF">GCM10010226_43110</name>
</gene>
<keyword evidence="3" id="KW-1185">Reference proteome</keyword>
<comment type="caution">
    <text evidence="2">The sequence shown here is derived from an EMBL/GenBank/DDBJ whole genome shotgun (WGS) entry which is preliminary data.</text>
</comment>
<protein>
    <recommendedName>
        <fullName evidence="4">DUF4241 domain-containing protein</fullName>
    </recommendedName>
</protein>
<name>A0A918HGR8_9ACTN</name>
<dbReference type="AlphaFoldDB" id="A0A918HGR8"/>
<organism evidence="2 3">
    <name type="scientific">Streptomyces phaeofaciens</name>
    <dbReference type="NCBI Taxonomy" id="68254"/>
    <lineage>
        <taxon>Bacteria</taxon>
        <taxon>Bacillati</taxon>
        <taxon>Actinomycetota</taxon>
        <taxon>Actinomycetes</taxon>
        <taxon>Kitasatosporales</taxon>
        <taxon>Streptomycetaceae</taxon>
        <taxon>Streptomyces</taxon>
    </lineage>
</organism>
<evidence type="ECO:0000313" key="2">
    <source>
        <dbReference type="EMBL" id="GGT60920.1"/>
    </source>
</evidence>
<reference evidence="2" key="1">
    <citation type="journal article" date="2014" name="Int. J. Syst. Evol. Microbiol.">
        <title>Complete genome sequence of Corynebacterium casei LMG S-19264T (=DSM 44701T), isolated from a smear-ripened cheese.</title>
        <authorList>
            <consortium name="US DOE Joint Genome Institute (JGI-PGF)"/>
            <person name="Walter F."/>
            <person name="Albersmeier A."/>
            <person name="Kalinowski J."/>
            <person name="Ruckert C."/>
        </authorList>
    </citation>
    <scope>NUCLEOTIDE SEQUENCE</scope>
    <source>
        <strain evidence="2">JCM 4125</strain>
    </source>
</reference>
<dbReference type="Proteomes" id="UP000646776">
    <property type="component" value="Unassembled WGS sequence"/>
</dbReference>
<reference evidence="2" key="2">
    <citation type="submission" date="2020-09" db="EMBL/GenBank/DDBJ databases">
        <authorList>
            <person name="Sun Q."/>
            <person name="Ohkuma M."/>
        </authorList>
    </citation>
    <scope>NUCLEOTIDE SEQUENCE</scope>
    <source>
        <strain evidence="2">JCM 4125</strain>
    </source>
</reference>
<dbReference type="Pfam" id="PF14025">
    <property type="entry name" value="DUF4241"/>
    <property type="match status" value="1"/>
</dbReference>
<feature type="region of interest" description="Disordered" evidence="1">
    <location>
        <begin position="170"/>
        <end position="226"/>
    </location>
</feature>
<evidence type="ECO:0000313" key="3">
    <source>
        <dbReference type="Proteomes" id="UP000646776"/>
    </source>
</evidence>
<feature type="compositionally biased region" description="Basic and acidic residues" evidence="1">
    <location>
        <begin position="176"/>
        <end position="206"/>
    </location>
</feature>
<dbReference type="EMBL" id="BMSA01000012">
    <property type="protein sequence ID" value="GGT60920.1"/>
    <property type="molecule type" value="Genomic_DNA"/>
</dbReference>
<evidence type="ECO:0008006" key="4">
    <source>
        <dbReference type="Google" id="ProtNLM"/>
    </source>
</evidence>
<dbReference type="InterPro" id="IPR025335">
    <property type="entry name" value="DUF4241"/>
</dbReference>
<dbReference type="RefSeq" id="WP_189712958.1">
    <property type="nucleotide sequence ID" value="NZ_BMSA01000012.1"/>
</dbReference>
<sequence>MTGDGRERPVLVSYAVGWDLASRAPLEPLSLAQARARDGSGEPYVTVHRVPGRAEPVEVHLVAWAASHVGVWAYDDQGRRTREADWRLLEPERLFLRHLGEWTYDSAEGAESARWATHTYQDLFPDGKGRKVIERRNGGSFRTLADLPEGERWCAKDSFGARGAGGLFFAEGESGPLRHEEPIHEEPGHEKARHGEPGHREPREPGTRGVPGSVGVAPTPLLPPRPARPKLLEELFVPGTRLATSYQPEMTVGEVREIATLRLPSGRLTVADPAYKGEDAGRELVERFVPGRYAVQAAVVAYEYEFMGEHCAVEEPVAVRLRLSDEPVVSWELALAAGDDVRLLRDEEIFGFGTDSAAGSFADASGWEALARRAVSHQEGGEDAVEALTDGHIRIGDDTTGGDLVTFCTGGDGTYPVWLGRSRSGSPVCAVVETAYLPELTLL</sequence>
<proteinExistence type="predicted"/>